<dbReference type="OrthoDB" id="5541797at2759"/>
<sequence>MATPGITRVFQSTREAAGRASREVAPDSRRFIVVHGLPRSALPADVRRACLKAKVDVASVSIDYFRLLPTQKAFIELHSPLYLQSSLKNLKNAVVGGSQIYSYPSQDPTGGRPDRTRGIKGRAEAAERGIITGNGPAGGLTSQGKNVVMSGLPGRMTAEALREFLKGYKLAGSEGGKKEVVKMDVGVYQKLAFTSRHLVRTASISEAHRLVRTLHMTFFRPEVYHHLYPLRARVVY</sequence>
<organism evidence="1 2">
    <name type="scientific">Sparassis crispa</name>
    <dbReference type="NCBI Taxonomy" id="139825"/>
    <lineage>
        <taxon>Eukaryota</taxon>
        <taxon>Fungi</taxon>
        <taxon>Dikarya</taxon>
        <taxon>Basidiomycota</taxon>
        <taxon>Agaricomycotina</taxon>
        <taxon>Agaricomycetes</taxon>
        <taxon>Polyporales</taxon>
        <taxon>Sparassidaceae</taxon>
        <taxon>Sparassis</taxon>
    </lineage>
</organism>
<protein>
    <recommendedName>
        <fullName evidence="3">RRM domain-containing protein</fullName>
    </recommendedName>
</protein>
<keyword evidence="2" id="KW-1185">Reference proteome</keyword>
<dbReference type="GO" id="GO:0003676">
    <property type="term" value="F:nucleic acid binding"/>
    <property type="evidence" value="ECO:0007669"/>
    <property type="project" value="InterPro"/>
</dbReference>
<gene>
    <name evidence="1" type="ORF">SCP_0402930</name>
</gene>
<dbReference type="InterPro" id="IPR035979">
    <property type="entry name" value="RBD_domain_sf"/>
</dbReference>
<comment type="caution">
    <text evidence="1">The sequence shown here is derived from an EMBL/GenBank/DDBJ whole genome shotgun (WGS) entry which is preliminary data.</text>
</comment>
<reference evidence="1 2" key="1">
    <citation type="journal article" date="2018" name="Sci. Rep.">
        <title>Genome sequence of the cauliflower mushroom Sparassis crispa (Hanabiratake) and its association with beneficial usage.</title>
        <authorList>
            <person name="Kiyama R."/>
            <person name="Furutani Y."/>
            <person name="Kawaguchi K."/>
            <person name="Nakanishi T."/>
        </authorList>
    </citation>
    <scope>NUCLEOTIDE SEQUENCE [LARGE SCALE GENOMIC DNA]</scope>
</reference>
<evidence type="ECO:0000313" key="1">
    <source>
        <dbReference type="EMBL" id="GBE81919.1"/>
    </source>
</evidence>
<dbReference type="EMBL" id="BFAD01000004">
    <property type="protein sequence ID" value="GBE81919.1"/>
    <property type="molecule type" value="Genomic_DNA"/>
</dbReference>
<dbReference type="SUPFAM" id="SSF54928">
    <property type="entry name" value="RNA-binding domain, RBD"/>
    <property type="match status" value="1"/>
</dbReference>
<dbReference type="GeneID" id="38778836"/>
<proteinExistence type="predicted"/>
<dbReference type="InParanoid" id="A0A401GIC3"/>
<name>A0A401GIC3_9APHY</name>
<evidence type="ECO:0000313" key="2">
    <source>
        <dbReference type="Proteomes" id="UP000287166"/>
    </source>
</evidence>
<dbReference type="AlphaFoldDB" id="A0A401GIC3"/>
<evidence type="ECO:0008006" key="3">
    <source>
        <dbReference type="Google" id="ProtNLM"/>
    </source>
</evidence>
<dbReference type="Proteomes" id="UP000287166">
    <property type="component" value="Unassembled WGS sequence"/>
</dbReference>
<accession>A0A401GIC3</accession>
<dbReference type="RefSeq" id="XP_027612832.1">
    <property type="nucleotide sequence ID" value="XM_027757031.1"/>
</dbReference>